<dbReference type="GO" id="GO:0006412">
    <property type="term" value="P:translation"/>
    <property type="evidence" value="ECO:0007669"/>
    <property type="project" value="TreeGrafter"/>
</dbReference>
<comment type="subcellular location">
    <subcellularLocation>
        <location evidence="3">Cytoplasm</location>
    </subcellularLocation>
</comment>
<dbReference type="InterPro" id="IPR036847">
    <property type="entry name" value="RimP_C_sf"/>
</dbReference>
<comment type="function">
    <text evidence="3">Required for maturation of 30S ribosomal subunits.</text>
</comment>
<dbReference type="Proteomes" id="UP000885792">
    <property type="component" value="Unassembled WGS sequence"/>
</dbReference>
<dbReference type="SUPFAM" id="SSF74942">
    <property type="entry name" value="YhbC-like, C-terminal domain"/>
    <property type="match status" value="1"/>
</dbReference>
<dbReference type="HAMAP" id="MF_01077">
    <property type="entry name" value="RimP"/>
    <property type="match status" value="1"/>
</dbReference>
<organism evidence="6">
    <name type="scientific">Aquifex aeolicus</name>
    <dbReference type="NCBI Taxonomy" id="63363"/>
    <lineage>
        <taxon>Bacteria</taxon>
        <taxon>Pseudomonadati</taxon>
        <taxon>Aquificota</taxon>
        <taxon>Aquificia</taxon>
        <taxon>Aquificales</taxon>
        <taxon>Aquificaceae</taxon>
        <taxon>Aquifex</taxon>
    </lineage>
</organism>
<comment type="caution">
    <text evidence="6">The sequence shown here is derived from an EMBL/GenBank/DDBJ whole genome shotgun (WGS) entry which is preliminary data.</text>
</comment>
<evidence type="ECO:0000259" key="4">
    <source>
        <dbReference type="Pfam" id="PF02576"/>
    </source>
</evidence>
<evidence type="ECO:0000256" key="3">
    <source>
        <dbReference type="HAMAP-Rule" id="MF_01077"/>
    </source>
</evidence>
<feature type="domain" description="Ribosome maturation factor RimP C-terminal" evidence="5">
    <location>
        <begin position="89"/>
        <end position="155"/>
    </location>
</feature>
<evidence type="ECO:0000313" key="6">
    <source>
        <dbReference type="EMBL" id="HHJ64669.1"/>
    </source>
</evidence>
<gene>
    <name evidence="3" type="primary">rimP</name>
    <name evidence="6" type="ORF">ENJ61_07155</name>
</gene>
<protein>
    <recommendedName>
        <fullName evidence="3">Ribosome maturation factor RimP</fullName>
    </recommendedName>
</protein>
<reference evidence="6" key="1">
    <citation type="journal article" date="2020" name="mSystems">
        <title>Genome- and Community-Level Interaction Insights into Carbon Utilization and Element Cycling Functions of Hydrothermarchaeota in Hydrothermal Sediment.</title>
        <authorList>
            <person name="Zhou Z."/>
            <person name="Liu Y."/>
            <person name="Xu W."/>
            <person name="Pan J."/>
            <person name="Luo Z.H."/>
            <person name="Li M."/>
        </authorList>
    </citation>
    <scope>NUCLEOTIDE SEQUENCE [LARGE SCALE GENOMIC DNA]</scope>
    <source>
        <strain evidence="6">HyVt-501</strain>
    </source>
</reference>
<dbReference type="Gene3D" id="3.30.300.70">
    <property type="entry name" value="RimP-like superfamily, N-terminal"/>
    <property type="match status" value="1"/>
</dbReference>
<evidence type="ECO:0000256" key="2">
    <source>
        <dbReference type="ARBA" id="ARBA00022517"/>
    </source>
</evidence>
<dbReference type="PANTHER" id="PTHR33867">
    <property type="entry name" value="RIBOSOME MATURATION FACTOR RIMP"/>
    <property type="match status" value="1"/>
</dbReference>
<keyword evidence="2 3" id="KW-0690">Ribosome biogenesis</keyword>
<dbReference type="InterPro" id="IPR003728">
    <property type="entry name" value="Ribosome_maturation_RimP"/>
</dbReference>
<evidence type="ECO:0000259" key="5">
    <source>
        <dbReference type="Pfam" id="PF17384"/>
    </source>
</evidence>
<dbReference type="GO" id="GO:0000028">
    <property type="term" value="P:ribosomal small subunit assembly"/>
    <property type="evidence" value="ECO:0007669"/>
    <property type="project" value="TreeGrafter"/>
</dbReference>
<dbReference type="CDD" id="cd01734">
    <property type="entry name" value="YlxS_C"/>
    <property type="match status" value="1"/>
</dbReference>
<dbReference type="AlphaFoldDB" id="A0A7C5L3V9"/>
<dbReference type="Pfam" id="PF02576">
    <property type="entry name" value="RimP_N"/>
    <property type="match status" value="1"/>
</dbReference>
<dbReference type="PANTHER" id="PTHR33867:SF1">
    <property type="entry name" value="RIBOSOME MATURATION FACTOR RIMP"/>
    <property type="match status" value="1"/>
</dbReference>
<dbReference type="InterPro" id="IPR028989">
    <property type="entry name" value="RimP_N"/>
</dbReference>
<dbReference type="EMBL" id="DRNB01000261">
    <property type="protein sequence ID" value="HHJ64669.1"/>
    <property type="molecule type" value="Genomic_DNA"/>
</dbReference>
<keyword evidence="1 3" id="KW-0963">Cytoplasm</keyword>
<name>A0A7C5L3V9_AQUAO</name>
<dbReference type="SUPFAM" id="SSF75420">
    <property type="entry name" value="YhbC-like, N-terminal domain"/>
    <property type="match status" value="1"/>
</dbReference>
<proteinExistence type="inferred from homology"/>
<accession>A0A7C5L3V9</accession>
<comment type="similarity">
    <text evidence="3">Belongs to the RimP family.</text>
</comment>
<dbReference type="FunFam" id="3.30.300.70:FF:000001">
    <property type="entry name" value="Ribosome maturation factor RimP"/>
    <property type="match status" value="1"/>
</dbReference>
<dbReference type="Pfam" id="PF17384">
    <property type="entry name" value="DUF150_C"/>
    <property type="match status" value="1"/>
</dbReference>
<evidence type="ECO:0000256" key="1">
    <source>
        <dbReference type="ARBA" id="ARBA00022490"/>
    </source>
</evidence>
<dbReference type="Gene3D" id="2.30.30.180">
    <property type="entry name" value="Ribosome maturation factor RimP, C-terminal domain"/>
    <property type="match status" value="1"/>
</dbReference>
<dbReference type="InterPro" id="IPR028998">
    <property type="entry name" value="RimP_C"/>
</dbReference>
<dbReference type="GO" id="GO:0005829">
    <property type="term" value="C:cytosol"/>
    <property type="evidence" value="ECO:0007669"/>
    <property type="project" value="TreeGrafter"/>
</dbReference>
<sequence length="157" mass="18175">MSVNSKEVSEKVKELVEPVIRNLGFRLFDVEFKPERGWVLRVIIDREGGVTIRDCEEVSRKISAILDVEDLIPFSYTLEISSPGLTRALEKPEHYAFFRGRLVKIVLREPVGERREITGYVEDVREGIITVRERERGEVLHIPFSAVARGRLEPEKW</sequence>
<dbReference type="InterPro" id="IPR035956">
    <property type="entry name" value="RimP_N_sf"/>
</dbReference>
<feature type="domain" description="Ribosome maturation factor RimP N-terminal" evidence="4">
    <location>
        <begin position="15"/>
        <end position="85"/>
    </location>
</feature>